<dbReference type="OrthoDB" id="1052457at2759"/>
<evidence type="ECO:0000256" key="2">
    <source>
        <dbReference type="ARBA" id="ARBA00022737"/>
    </source>
</evidence>
<dbReference type="InterPro" id="IPR032675">
    <property type="entry name" value="LRR_dom_sf"/>
</dbReference>
<organism evidence="5 6">
    <name type="scientific">Gossypium australe</name>
    <dbReference type="NCBI Taxonomy" id="47621"/>
    <lineage>
        <taxon>Eukaryota</taxon>
        <taxon>Viridiplantae</taxon>
        <taxon>Streptophyta</taxon>
        <taxon>Embryophyta</taxon>
        <taxon>Tracheophyta</taxon>
        <taxon>Spermatophyta</taxon>
        <taxon>Magnoliopsida</taxon>
        <taxon>eudicotyledons</taxon>
        <taxon>Gunneridae</taxon>
        <taxon>Pentapetalae</taxon>
        <taxon>rosids</taxon>
        <taxon>malvids</taxon>
        <taxon>Malvales</taxon>
        <taxon>Malvaceae</taxon>
        <taxon>Malvoideae</taxon>
        <taxon>Gossypium</taxon>
    </lineage>
</organism>
<feature type="domain" description="NB-ARC" evidence="3">
    <location>
        <begin position="13"/>
        <end position="168"/>
    </location>
</feature>
<proteinExistence type="predicted"/>
<evidence type="ECO:0000313" key="5">
    <source>
        <dbReference type="EMBL" id="KAA3472475.1"/>
    </source>
</evidence>
<dbReference type="InterPro" id="IPR058192">
    <property type="entry name" value="WHD_ROQ1-like"/>
</dbReference>
<dbReference type="SUPFAM" id="SSF46785">
    <property type="entry name" value="Winged helix' DNA-binding domain"/>
    <property type="match status" value="1"/>
</dbReference>
<dbReference type="InterPro" id="IPR042197">
    <property type="entry name" value="Apaf_helical"/>
</dbReference>
<gene>
    <name evidence="5" type="ORF">EPI10_022953</name>
</gene>
<dbReference type="Pfam" id="PF23282">
    <property type="entry name" value="WHD_ROQ1"/>
    <property type="match status" value="1"/>
</dbReference>
<keyword evidence="1" id="KW-0433">Leucine-rich repeat</keyword>
<evidence type="ECO:0000313" key="6">
    <source>
        <dbReference type="Proteomes" id="UP000325315"/>
    </source>
</evidence>
<dbReference type="PRINTS" id="PR00364">
    <property type="entry name" value="DISEASERSIST"/>
</dbReference>
<dbReference type="Gene3D" id="3.40.50.300">
    <property type="entry name" value="P-loop containing nucleotide triphosphate hydrolases"/>
    <property type="match status" value="1"/>
</dbReference>
<accession>A0A5B6VU19</accession>
<evidence type="ECO:0000256" key="1">
    <source>
        <dbReference type="ARBA" id="ARBA00022614"/>
    </source>
</evidence>
<reference evidence="6" key="1">
    <citation type="journal article" date="2019" name="Plant Biotechnol. J.">
        <title>Genome sequencing of the Australian wild diploid species Gossypium australe highlights disease resistance and delayed gland morphogenesis.</title>
        <authorList>
            <person name="Cai Y."/>
            <person name="Cai X."/>
            <person name="Wang Q."/>
            <person name="Wang P."/>
            <person name="Zhang Y."/>
            <person name="Cai C."/>
            <person name="Xu Y."/>
            <person name="Wang K."/>
            <person name="Zhou Z."/>
            <person name="Wang C."/>
            <person name="Geng S."/>
            <person name="Li B."/>
            <person name="Dong Q."/>
            <person name="Hou Y."/>
            <person name="Wang H."/>
            <person name="Ai P."/>
            <person name="Liu Z."/>
            <person name="Yi F."/>
            <person name="Sun M."/>
            <person name="An G."/>
            <person name="Cheng J."/>
            <person name="Zhang Y."/>
            <person name="Shi Q."/>
            <person name="Xie Y."/>
            <person name="Shi X."/>
            <person name="Chang Y."/>
            <person name="Huang F."/>
            <person name="Chen Y."/>
            <person name="Hong S."/>
            <person name="Mi L."/>
            <person name="Sun Q."/>
            <person name="Zhang L."/>
            <person name="Zhou B."/>
            <person name="Peng R."/>
            <person name="Zhang X."/>
            <person name="Liu F."/>
        </authorList>
    </citation>
    <scope>NUCLEOTIDE SEQUENCE [LARGE SCALE GENOMIC DNA]</scope>
    <source>
        <strain evidence="6">cv. PA1801</strain>
    </source>
</reference>
<dbReference type="InterPro" id="IPR036390">
    <property type="entry name" value="WH_DNA-bd_sf"/>
</dbReference>
<comment type="caution">
    <text evidence="5">The sequence shown here is derived from an EMBL/GenBank/DDBJ whole genome shotgun (WGS) entry which is preliminary data.</text>
</comment>
<dbReference type="InterPro" id="IPR044974">
    <property type="entry name" value="Disease_R_plants"/>
</dbReference>
<name>A0A5B6VU19_9ROSI</name>
<dbReference type="SUPFAM" id="SSF52058">
    <property type="entry name" value="L domain-like"/>
    <property type="match status" value="1"/>
</dbReference>
<dbReference type="Pfam" id="PF00931">
    <property type="entry name" value="NB-ARC"/>
    <property type="match status" value="1"/>
</dbReference>
<dbReference type="Gene3D" id="3.80.10.10">
    <property type="entry name" value="Ribonuclease Inhibitor"/>
    <property type="match status" value="1"/>
</dbReference>
<dbReference type="PANTHER" id="PTHR11017">
    <property type="entry name" value="LEUCINE-RICH REPEAT-CONTAINING PROTEIN"/>
    <property type="match status" value="1"/>
</dbReference>
<dbReference type="SUPFAM" id="SSF52540">
    <property type="entry name" value="P-loop containing nucleoside triphosphate hydrolases"/>
    <property type="match status" value="1"/>
</dbReference>
<dbReference type="InterPro" id="IPR027417">
    <property type="entry name" value="P-loop_NTPase"/>
</dbReference>
<sequence>MQKVLSLFQYGFPDFQILGIWGMGGTGKTTLAEAIFYHVLDGFQSYFFLANVRESADQGTLFQLRQKLFSTILEDENLDISTPTIIPSFVKDRLSRKKVLVVCDDVSKSSQLEYLFGGNNRLGPGSRVIVTTRDKQLLIQYGIDLIYKVEELDRDESAQLFCQCAFKSDHPTEYQLELSEMVLSFANGSPLAIKIFGSSLYGKDKNYQESAVKELKQIPNPDILKLLRSSFDGLNPVEKDICLDIACFLKGENLDFVRRIMDASYDSAHSSIENLIDKSLISVSQHKIAMHDLLQQMGRDIIYNESPLEPERRSRLCLPNDIYNVLTENSVRALFISFTYVTITFGTKTLKAILLDMSKIPKLELKAEAFVKMRKLKFLKFYLPYSFERVQNMFTAIGGRPVKQKHLHGLSLLWRLDLSESNLENLPTTIKQFPLLEELILRKCKRLKSLPELPPSLVYLDAHDCTSLEDVSSIKKVFEQALFCEDGPKRWLKLIFTDCFQLNEKCTGNDTSVEEVSSIKKLLKQAVFCKSLGSLFTYCFQLDQKGVSSAETPKLEMPFEQLVTVLKDYHQAPPESKKGTRIVRINFPCFVASVVVSFPDSYNGMEFGIRCKCHLKSCNGDSHYLSCYVSGGFESGLSDHLFLLYGGEEVWGFVKSEASNKRFYNEASFSFYLDLDKRIRSECKVKQCGIHLLFAN</sequence>
<dbReference type="GO" id="GO:0006952">
    <property type="term" value="P:defense response"/>
    <property type="evidence" value="ECO:0007669"/>
    <property type="project" value="InterPro"/>
</dbReference>
<evidence type="ECO:0000259" key="4">
    <source>
        <dbReference type="Pfam" id="PF23282"/>
    </source>
</evidence>
<dbReference type="PANTHER" id="PTHR11017:SF570">
    <property type="entry name" value="DISEASE RESISTANCE PROTEIN (TIR-NBS CLASS)-RELATED"/>
    <property type="match status" value="1"/>
</dbReference>
<dbReference type="Gene3D" id="1.10.8.430">
    <property type="entry name" value="Helical domain of apoptotic protease-activating factors"/>
    <property type="match status" value="1"/>
</dbReference>
<feature type="domain" description="Disease resistance protein Roq1-like winged-helix" evidence="4">
    <location>
        <begin position="238"/>
        <end position="305"/>
    </location>
</feature>
<evidence type="ECO:0000259" key="3">
    <source>
        <dbReference type="Pfam" id="PF00931"/>
    </source>
</evidence>
<dbReference type="GO" id="GO:0043531">
    <property type="term" value="F:ADP binding"/>
    <property type="evidence" value="ECO:0007669"/>
    <property type="project" value="InterPro"/>
</dbReference>
<dbReference type="InterPro" id="IPR002182">
    <property type="entry name" value="NB-ARC"/>
</dbReference>
<keyword evidence="6" id="KW-1185">Reference proteome</keyword>
<dbReference type="AlphaFoldDB" id="A0A5B6VU19"/>
<dbReference type="EMBL" id="SMMG02000005">
    <property type="protein sequence ID" value="KAA3472475.1"/>
    <property type="molecule type" value="Genomic_DNA"/>
</dbReference>
<dbReference type="Proteomes" id="UP000325315">
    <property type="component" value="Unassembled WGS sequence"/>
</dbReference>
<protein>
    <submittedName>
        <fullName evidence="5">Disease resistance protein TAO1-like</fullName>
    </submittedName>
</protein>
<keyword evidence="2" id="KW-0677">Repeat</keyword>